<dbReference type="KEGG" id="tpep:A0127_09060"/>
<keyword evidence="13" id="KW-1185">Reference proteome</keyword>
<dbReference type="AlphaFoldDB" id="A0A142CWZ9"/>
<dbReference type="Gene3D" id="3.40.1350.10">
    <property type="match status" value="1"/>
</dbReference>
<feature type="active site" evidence="11">
    <location>
        <position position="30"/>
    </location>
</feature>
<dbReference type="Proteomes" id="UP000073604">
    <property type="component" value="Chromosome"/>
</dbReference>
<dbReference type="GO" id="GO:0006310">
    <property type="term" value="P:DNA recombination"/>
    <property type="evidence" value="ECO:0007669"/>
    <property type="project" value="UniProtKB-UniRule"/>
</dbReference>
<feature type="binding site" evidence="11">
    <location>
        <position position="47"/>
    </location>
    <ligand>
        <name>Mg(2+)</name>
        <dbReference type="ChEBI" id="CHEBI:18420"/>
    </ligand>
</feature>
<evidence type="ECO:0000256" key="10">
    <source>
        <dbReference type="ARBA" id="ARBA00029354"/>
    </source>
</evidence>
<dbReference type="GO" id="GO:0006281">
    <property type="term" value="P:DNA repair"/>
    <property type="evidence" value="ECO:0007669"/>
    <property type="project" value="UniProtKB-UniRule"/>
</dbReference>
<keyword evidence="5 11" id="KW-0378">Hydrolase</keyword>
<dbReference type="PANTHER" id="PTHR39651:SF1">
    <property type="entry name" value="HOLLIDAY JUNCTION RESOLVASE HJC"/>
    <property type="match status" value="1"/>
</dbReference>
<dbReference type="OrthoDB" id="34330at2157"/>
<evidence type="ECO:0000256" key="8">
    <source>
        <dbReference type="ARBA" id="ARBA00023172"/>
    </source>
</evidence>
<evidence type="ECO:0000313" key="12">
    <source>
        <dbReference type="EMBL" id="AMQ19301.1"/>
    </source>
</evidence>
<dbReference type="EC" id="3.1.21.10" evidence="11"/>
<keyword evidence="6 11" id="KW-0460">Magnesium</keyword>
<comment type="catalytic activity">
    <reaction evidence="10 11">
        <text>Endonucleolytic cleavage at a junction such as a reciprocal single-stranded crossover between two homologous DNA duplexes (Holliday junction).</text>
        <dbReference type="EC" id="3.1.21.10"/>
    </reaction>
</comment>
<protein>
    <recommendedName>
        <fullName evidence="11">Crossover junction endodeoxyribonuclease Hjc</fullName>
        <shortName evidence="11">Hjc</shortName>
        <ecNumber evidence="11">3.1.21.10</ecNumber>
    </recommendedName>
    <alternativeName>
        <fullName evidence="11">Holliday junction resolvase Hjc</fullName>
    </alternativeName>
</protein>
<name>A0A142CWZ9_9EURY</name>
<dbReference type="GeneID" id="27140694"/>
<dbReference type="GO" id="GO:0003677">
    <property type="term" value="F:DNA binding"/>
    <property type="evidence" value="ECO:0007669"/>
    <property type="project" value="UniProtKB-KW"/>
</dbReference>
<evidence type="ECO:0000256" key="9">
    <source>
        <dbReference type="ARBA" id="ARBA00023204"/>
    </source>
</evidence>
<evidence type="ECO:0000256" key="5">
    <source>
        <dbReference type="ARBA" id="ARBA00022801"/>
    </source>
</evidence>
<keyword evidence="8 11" id="KW-0233">DNA recombination</keyword>
<dbReference type="InterPro" id="IPR011856">
    <property type="entry name" value="tRNA_endonuc-like_dom_sf"/>
</dbReference>
<evidence type="ECO:0000256" key="7">
    <source>
        <dbReference type="ARBA" id="ARBA00023125"/>
    </source>
</evidence>
<evidence type="ECO:0000313" key="13">
    <source>
        <dbReference type="Proteomes" id="UP000073604"/>
    </source>
</evidence>
<evidence type="ECO:0000256" key="4">
    <source>
        <dbReference type="ARBA" id="ARBA00022763"/>
    </source>
</evidence>
<comment type="subunit">
    <text evidence="11">Homodimer.</text>
</comment>
<evidence type="ECO:0000256" key="3">
    <source>
        <dbReference type="ARBA" id="ARBA00022759"/>
    </source>
</evidence>
<dbReference type="InterPro" id="IPR014428">
    <property type="entry name" value="Hjc_arc"/>
</dbReference>
<reference evidence="13" key="1">
    <citation type="submission" date="2016-03" db="EMBL/GenBank/DDBJ databases">
        <authorList>
            <person name="Oger P.M."/>
        </authorList>
    </citation>
    <scope>NUCLEOTIDE SEQUENCE [LARGE SCALE GENOMIC DNA]</scope>
    <source>
        <strain evidence="13">OG-1</strain>
    </source>
</reference>
<feature type="binding site" evidence="11">
    <location>
        <position position="10"/>
    </location>
    <ligand>
        <name>Mg(2+)</name>
        <dbReference type="ChEBI" id="CHEBI:18420"/>
    </ligand>
</feature>
<evidence type="ECO:0000256" key="1">
    <source>
        <dbReference type="ARBA" id="ARBA00022722"/>
    </source>
</evidence>
<dbReference type="GO" id="GO:0008821">
    <property type="term" value="F:crossover junction DNA endonuclease activity"/>
    <property type="evidence" value="ECO:0007669"/>
    <property type="project" value="UniProtKB-UniRule"/>
</dbReference>
<dbReference type="PIRSF" id="PIRSF004985">
    <property type="entry name" value="Hlld_jn_rslvs_ar"/>
    <property type="match status" value="1"/>
</dbReference>
<comment type="similarity">
    <text evidence="11">Belongs to the Holliday junction resolvase Hjc family.</text>
</comment>
<accession>A0A142CWZ9</accession>
<keyword evidence="9 11" id="KW-0234">DNA repair</keyword>
<dbReference type="SUPFAM" id="SSF52980">
    <property type="entry name" value="Restriction endonuclease-like"/>
    <property type="match status" value="1"/>
</dbReference>
<dbReference type="EMBL" id="CP014750">
    <property type="protein sequence ID" value="AMQ19301.1"/>
    <property type="molecule type" value="Genomic_DNA"/>
</dbReference>
<keyword evidence="1 11" id="KW-0540">Nuclease</keyword>
<organism evidence="12 13">
    <name type="scientific">Thermococcus peptonophilus</name>
    <dbReference type="NCBI Taxonomy" id="53952"/>
    <lineage>
        <taxon>Archaea</taxon>
        <taxon>Methanobacteriati</taxon>
        <taxon>Methanobacteriota</taxon>
        <taxon>Thermococci</taxon>
        <taxon>Thermococcales</taxon>
        <taxon>Thermococcaceae</taxon>
        <taxon>Thermococcus</taxon>
    </lineage>
</organism>
<evidence type="ECO:0000256" key="6">
    <source>
        <dbReference type="ARBA" id="ARBA00022842"/>
    </source>
</evidence>
<proteinExistence type="inferred from homology"/>
<dbReference type="InterPro" id="IPR002732">
    <property type="entry name" value="Hjc"/>
</dbReference>
<dbReference type="RefSeq" id="WP_062390518.1">
    <property type="nucleotide sequence ID" value="NZ_CP014750.1"/>
</dbReference>
<dbReference type="Pfam" id="PF01870">
    <property type="entry name" value="Hjc"/>
    <property type="match status" value="1"/>
</dbReference>
<feature type="site" description="Transition state stabilizer" evidence="11">
    <location>
        <position position="49"/>
    </location>
</feature>
<feature type="binding site" evidence="11">
    <location>
        <position position="34"/>
    </location>
    <ligand>
        <name>Mg(2+)</name>
        <dbReference type="ChEBI" id="CHEBI:18420"/>
    </ligand>
</feature>
<evidence type="ECO:0000256" key="11">
    <source>
        <dbReference type="HAMAP-Rule" id="MF_01490"/>
    </source>
</evidence>
<comment type="cofactor">
    <cofactor evidence="11">
        <name>Mg(2+)</name>
        <dbReference type="ChEBI" id="CHEBI:18420"/>
    </cofactor>
    <text evidence="11">Binds 1 Mg(2+) ion per subunit.</text>
</comment>
<dbReference type="PANTHER" id="PTHR39651">
    <property type="entry name" value="HOLLIDAY JUNCTION RESOLVASE HJC"/>
    <property type="match status" value="1"/>
</dbReference>
<gene>
    <name evidence="11" type="primary">hjc</name>
    <name evidence="12" type="ORF">A0127_09060</name>
</gene>
<dbReference type="STRING" id="53952.A0127_09060"/>
<keyword evidence="2 11" id="KW-0479">Metal-binding</keyword>
<comment type="function">
    <text evidence="11">A structure-specific endonuclease that resolves Holliday junction (HJ) intermediates during genetic recombination. Cleaves 4-way DNA junctions introducing paired nicks in opposing strands, leaving a 5'-terminal phosphate and a 3'-terminal hydroxyl group that are subsequently ligated to produce recombinant products.</text>
</comment>
<dbReference type="InterPro" id="IPR011335">
    <property type="entry name" value="Restrct_endonuc-II-like"/>
</dbReference>
<sequence>MRYRRGASAERELAKLLESKGFAVLRSAGSHKIDLVAGNGKEYLCIEVKSTRSRKLYLPIEDVEKLVEFAGRFGGRPVLAVKFVNVGWRFYDPDKLEHGEKSYKIDLEIPFMTLDGLLGKQRTLEGVL</sequence>
<dbReference type="GO" id="GO:0000287">
    <property type="term" value="F:magnesium ion binding"/>
    <property type="evidence" value="ECO:0007669"/>
    <property type="project" value="UniProtKB-UniRule"/>
</dbReference>
<dbReference type="HAMAP" id="MF_01490">
    <property type="entry name" value="HJ_Resolv_Hjc"/>
    <property type="match status" value="1"/>
</dbReference>
<dbReference type="CDD" id="cd00523">
    <property type="entry name" value="Holliday_junction_resolvase"/>
    <property type="match status" value="1"/>
</dbReference>
<dbReference type="NCBIfam" id="NF040854">
    <property type="entry name" value="Hol_resolv_Hjc"/>
    <property type="match status" value="1"/>
</dbReference>
<evidence type="ECO:0000256" key="2">
    <source>
        <dbReference type="ARBA" id="ARBA00022723"/>
    </source>
</evidence>
<keyword evidence="7 11" id="KW-0238">DNA-binding</keyword>
<keyword evidence="4 11" id="KW-0227">DNA damage</keyword>
<keyword evidence="3 11" id="KW-0255">Endonuclease</keyword>